<accession>A0ACC2S2E0</accession>
<evidence type="ECO:0000313" key="2">
    <source>
        <dbReference type="Proteomes" id="UP001165960"/>
    </source>
</evidence>
<dbReference type="Proteomes" id="UP001165960">
    <property type="component" value="Unassembled WGS sequence"/>
</dbReference>
<keyword evidence="2" id="KW-1185">Reference proteome</keyword>
<dbReference type="EMBL" id="QTSX02005932">
    <property type="protein sequence ID" value="KAJ9056458.1"/>
    <property type="molecule type" value="Genomic_DNA"/>
</dbReference>
<gene>
    <name evidence="1" type="ORF">DSO57_1032936</name>
</gene>
<name>A0ACC2S2E0_9FUNG</name>
<protein>
    <submittedName>
        <fullName evidence="1">Uncharacterized protein</fullName>
    </submittedName>
</protein>
<sequence length="135" mass="14536">MTSGRPGEPPTTKTEFCIGRVVQQGRTQGGDQRTGEAQVSTNVVGSTDASTSEQPASAEGTSELQPEPVSREGSSADDNNASGYKRGQVGHLSRDCKQPKANVRYLNQEDNMEDEQDNKDKEDDGEEDGEKSKIC</sequence>
<comment type="caution">
    <text evidence="1">The sequence shown here is derived from an EMBL/GenBank/DDBJ whole genome shotgun (WGS) entry which is preliminary data.</text>
</comment>
<reference evidence="1" key="1">
    <citation type="submission" date="2022-04" db="EMBL/GenBank/DDBJ databases">
        <title>Genome of the entomopathogenic fungus Entomophthora muscae.</title>
        <authorList>
            <person name="Elya C."/>
            <person name="Lovett B.R."/>
            <person name="Lee E."/>
            <person name="Macias A.M."/>
            <person name="Hajek A.E."/>
            <person name="De Bivort B.L."/>
            <person name="Kasson M.T."/>
            <person name="De Fine Licht H.H."/>
            <person name="Stajich J.E."/>
        </authorList>
    </citation>
    <scope>NUCLEOTIDE SEQUENCE</scope>
    <source>
        <strain evidence="1">Berkeley</strain>
    </source>
</reference>
<proteinExistence type="predicted"/>
<organism evidence="1 2">
    <name type="scientific">Entomophthora muscae</name>
    <dbReference type="NCBI Taxonomy" id="34485"/>
    <lineage>
        <taxon>Eukaryota</taxon>
        <taxon>Fungi</taxon>
        <taxon>Fungi incertae sedis</taxon>
        <taxon>Zoopagomycota</taxon>
        <taxon>Entomophthoromycotina</taxon>
        <taxon>Entomophthoromycetes</taxon>
        <taxon>Entomophthorales</taxon>
        <taxon>Entomophthoraceae</taxon>
        <taxon>Entomophthora</taxon>
    </lineage>
</organism>
<evidence type="ECO:0000313" key="1">
    <source>
        <dbReference type="EMBL" id="KAJ9056458.1"/>
    </source>
</evidence>